<dbReference type="PANTHER" id="PTHR45953">
    <property type="entry name" value="IDURONATE 2-SULFATASE"/>
    <property type="match status" value="1"/>
</dbReference>
<name>A0ABS5RYH5_9HYPH</name>
<proteinExistence type="inferred from homology"/>
<dbReference type="Proteomes" id="UP001297272">
    <property type="component" value="Unassembled WGS sequence"/>
</dbReference>
<gene>
    <name evidence="6" type="ORF">JYU29_15350</name>
</gene>
<evidence type="ECO:0000256" key="4">
    <source>
        <dbReference type="SAM" id="MobiDB-lite"/>
    </source>
</evidence>
<feature type="compositionally biased region" description="Polar residues" evidence="4">
    <location>
        <begin position="490"/>
        <end position="499"/>
    </location>
</feature>
<keyword evidence="3" id="KW-0378">Hydrolase</keyword>
<feature type="region of interest" description="Disordered" evidence="4">
    <location>
        <begin position="478"/>
        <end position="499"/>
    </location>
</feature>
<comment type="caution">
    <text evidence="6">The sequence shown here is derived from an EMBL/GenBank/DDBJ whole genome shotgun (WGS) entry which is preliminary data.</text>
</comment>
<keyword evidence="7" id="KW-1185">Reference proteome</keyword>
<evidence type="ECO:0000256" key="2">
    <source>
        <dbReference type="ARBA" id="ARBA00022723"/>
    </source>
</evidence>
<evidence type="ECO:0000313" key="7">
    <source>
        <dbReference type="Proteomes" id="UP001297272"/>
    </source>
</evidence>
<accession>A0ABS5RYH5</accession>
<dbReference type="InterPro" id="IPR000917">
    <property type="entry name" value="Sulfatase_N"/>
</dbReference>
<dbReference type="SUPFAM" id="SSF53649">
    <property type="entry name" value="Alkaline phosphatase-like"/>
    <property type="match status" value="1"/>
</dbReference>
<dbReference type="RefSeq" id="WP_213985725.1">
    <property type="nucleotide sequence ID" value="NZ_JAFMNX010000004.1"/>
</dbReference>
<dbReference type="Gene3D" id="3.40.720.10">
    <property type="entry name" value="Alkaline Phosphatase, subunit A"/>
    <property type="match status" value="1"/>
</dbReference>
<evidence type="ECO:0000313" key="6">
    <source>
        <dbReference type="EMBL" id="MBS9722068.1"/>
    </source>
</evidence>
<evidence type="ECO:0000259" key="5">
    <source>
        <dbReference type="Pfam" id="PF00884"/>
    </source>
</evidence>
<dbReference type="PANTHER" id="PTHR45953:SF1">
    <property type="entry name" value="IDURONATE 2-SULFATASE"/>
    <property type="match status" value="1"/>
</dbReference>
<sequence>MPERAKRPNIVFVITDQQRFDTIGAAGYDYMHTPNLNRMAREGVCFTHMYCTSPSCAPSRASLFTGLYPHTTKVYRNDELWTHTWVQQLSASGYRCVNVGKMHTSPFEDAFGFHERHVVENKDRATARLPFFLDHWDKAFFARGLEKPSRVTYRRRDDYKESLGAFTWELPPELHSDNFVPDLAKHWLEQYSGTEPFFLQIGIPGPHPPYDPTPEYVELYRDRDLPLPVLDRAELDSQPSALRKLREQHLSVDHDAVVHLENPTAEQLRRQREHYFANVSMIDEQMGHLIDALEARGVLEDTIVIFTSDHGDCLGDHGHSQKWTMYEESVRVPAIVWSPGRVRAAGAIDDLVSLFDLGPTILEFAGLDVPRWMEARSLKPVVEEGAEPQASREHVFSEHAGDRILSGTQFMTMIRDRRWKLVHFVEGDEGQLFDLQADPHEMRNLWNDPAHADTRRTLLDEIFRWRVLSDVHTQGWQEGITIGSGPHKTPPNTARQHGV</sequence>
<dbReference type="InterPro" id="IPR017850">
    <property type="entry name" value="Alkaline_phosphatase_core_sf"/>
</dbReference>
<dbReference type="InterPro" id="IPR024607">
    <property type="entry name" value="Sulfatase_CS"/>
</dbReference>
<reference evidence="6 7" key="1">
    <citation type="submission" date="2021-03" db="EMBL/GenBank/DDBJ databases">
        <title>Tianweitania aestuarii sp. nov., isolated from a tidal flat.</title>
        <authorList>
            <person name="Park S."/>
            <person name="Yoon J.-H."/>
        </authorList>
    </citation>
    <scope>NUCLEOTIDE SEQUENCE [LARGE SCALE GENOMIC DNA]</scope>
    <source>
        <strain evidence="6 7">BSSL-BM11</strain>
    </source>
</reference>
<dbReference type="Pfam" id="PF00884">
    <property type="entry name" value="Sulfatase"/>
    <property type="match status" value="1"/>
</dbReference>
<organism evidence="6 7">
    <name type="scientific">Tianweitania aestuarii</name>
    <dbReference type="NCBI Taxonomy" id="2814886"/>
    <lineage>
        <taxon>Bacteria</taxon>
        <taxon>Pseudomonadati</taxon>
        <taxon>Pseudomonadota</taxon>
        <taxon>Alphaproteobacteria</taxon>
        <taxon>Hyphomicrobiales</taxon>
        <taxon>Phyllobacteriaceae</taxon>
        <taxon>Tianweitania</taxon>
    </lineage>
</organism>
<evidence type="ECO:0000256" key="3">
    <source>
        <dbReference type="ARBA" id="ARBA00022801"/>
    </source>
</evidence>
<dbReference type="PROSITE" id="PS00523">
    <property type="entry name" value="SULFATASE_1"/>
    <property type="match status" value="1"/>
</dbReference>
<feature type="domain" description="Sulfatase N-terminal" evidence="5">
    <location>
        <begin position="8"/>
        <end position="366"/>
    </location>
</feature>
<protein>
    <submittedName>
        <fullName evidence="6">Sulfatase-like hydrolase/transferase</fullName>
    </submittedName>
</protein>
<comment type="similarity">
    <text evidence="1">Belongs to the sulfatase family.</text>
</comment>
<keyword evidence="2" id="KW-0479">Metal-binding</keyword>
<dbReference type="EMBL" id="JAFMNX010000004">
    <property type="protein sequence ID" value="MBS9722068.1"/>
    <property type="molecule type" value="Genomic_DNA"/>
</dbReference>
<evidence type="ECO:0000256" key="1">
    <source>
        <dbReference type="ARBA" id="ARBA00008779"/>
    </source>
</evidence>